<organism evidence="3 4">
    <name type="scientific">Fibrisoma montanum</name>
    <dbReference type="NCBI Taxonomy" id="2305895"/>
    <lineage>
        <taxon>Bacteria</taxon>
        <taxon>Pseudomonadati</taxon>
        <taxon>Bacteroidota</taxon>
        <taxon>Cytophagia</taxon>
        <taxon>Cytophagales</taxon>
        <taxon>Spirosomataceae</taxon>
        <taxon>Fibrisoma</taxon>
    </lineage>
</organism>
<accession>A0A418MJG7</accession>
<keyword evidence="4" id="KW-1185">Reference proteome</keyword>
<feature type="chain" id="PRO_5019540898" evidence="1">
    <location>
        <begin position="21"/>
        <end position="166"/>
    </location>
</feature>
<dbReference type="InterPro" id="IPR001763">
    <property type="entry name" value="Rhodanese-like_dom"/>
</dbReference>
<dbReference type="AlphaFoldDB" id="A0A418MJG7"/>
<evidence type="ECO:0000313" key="4">
    <source>
        <dbReference type="Proteomes" id="UP000283523"/>
    </source>
</evidence>
<dbReference type="Pfam" id="PF00581">
    <property type="entry name" value="Rhodanese"/>
    <property type="match status" value="1"/>
</dbReference>
<feature type="signal peptide" evidence="1">
    <location>
        <begin position="1"/>
        <end position="20"/>
    </location>
</feature>
<comment type="caution">
    <text evidence="3">The sequence shown here is derived from an EMBL/GenBank/DDBJ whole genome shotgun (WGS) entry which is preliminary data.</text>
</comment>
<proteinExistence type="predicted"/>
<reference evidence="3 4" key="1">
    <citation type="submission" date="2018-08" db="EMBL/GenBank/DDBJ databases">
        <title>Fibrisoma montanum sp. nov., isolated from Danxia mountain soil.</title>
        <authorList>
            <person name="Huang Y."/>
        </authorList>
    </citation>
    <scope>NUCLEOTIDE SEQUENCE [LARGE SCALE GENOMIC DNA]</scope>
    <source>
        <strain evidence="3 4">HYT19</strain>
    </source>
</reference>
<dbReference type="Gene3D" id="3.40.250.10">
    <property type="entry name" value="Rhodanese-like domain"/>
    <property type="match status" value="1"/>
</dbReference>
<protein>
    <submittedName>
        <fullName evidence="3">Rhodanese-like domain-containing protein</fullName>
    </submittedName>
</protein>
<dbReference type="Proteomes" id="UP000283523">
    <property type="component" value="Unassembled WGS sequence"/>
</dbReference>
<keyword evidence="1" id="KW-0732">Signal</keyword>
<sequence>MKRYWIMIGALLMAVPIVFAQTENGAFKAMLETMYKKTVPLVSVTELKRMQNVVLLDTRARTEYDISHLPNARWVGYDDFDLKRVADIPKEANVVLYCSVGYRSERVGEKLQAAGYRHVHNLYGSLFEWVNQGNPVVDNAGKLTQRVHAYSRLWGVWLRKGKKVYD</sequence>
<dbReference type="SMART" id="SM00450">
    <property type="entry name" value="RHOD"/>
    <property type="match status" value="1"/>
</dbReference>
<dbReference type="InterPro" id="IPR036873">
    <property type="entry name" value="Rhodanese-like_dom_sf"/>
</dbReference>
<dbReference type="SUPFAM" id="SSF52821">
    <property type="entry name" value="Rhodanese/Cell cycle control phosphatase"/>
    <property type="match status" value="1"/>
</dbReference>
<dbReference type="NCBIfam" id="NF045521">
    <property type="entry name" value="rhoda_near_glyco"/>
    <property type="match status" value="1"/>
</dbReference>
<dbReference type="PANTHER" id="PTHR43031">
    <property type="entry name" value="FAD-DEPENDENT OXIDOREDUCTASE"/>
    <property type="match status" value="1"/>
</dbReference>
<feature type="domain" description="Rhodanese" evidence="2">
    <location>
        <begin position="49"/>
        <end position="138"/>
    </location>
</feature>
<name>A0A418MJG7_9BACT</name>
<gene>
    <name evidence="3" type="ORF">DYU11_04950</name>
</gene>
<dbReference type="OrthoDB" id="598065at2"/>
<evidence type="ECO:0000259" key="2">
    <source>
        <dbReference type="PROSITE" id="PS50206"/>
    </source>
</evidence>
<dbReference type="RefSeq" id="WP_119666495.1">
    <property type="nucleotide sequence ID" value="NZ_QXED01000001.1"/>
</dbReference>
<evidence type="ECO:0000313" key="3">
    <source>
        <dbReference type="EMBL" id="RIV27655.1"/>
    </source>
</evidence>
<dbReference type="PROSITE" id="PS50206">
    <property type="entry name" value="RHODANESE_3"/>
    <property type="match status" value="1"/>
</dbReference>
<evidence type="ECO:0000256" key="1">
    <source>
        <dbReference type="SAM" id="SignalP"/>
    </source>
</evidence>
<dbReference type="CDD" id="cd00158">
    <property type="entry name" value="RHOD"/>
    <property type="match status" value="1"/>
</dbReference>
<dbReference type="InterPro" id="IPR050229">
    <property type="entry name" value="GlpE_sulfurtransferase"/>
</dbReference>
<dbReference type="EMBL" id="QXED01000001">
    <property type="protein sequence ID" value="RIV27655.1"/>
    <property type="molecule type" value="Genomic_DNA"/>
</dbReference>
<dbReference type="PANTHER" id="PTHR43031:SF1">
    <property type="entry name" value="PYRIDINE NUCLEOTIDE-DISULPHIDE OXIDOREDUCTASE"/>
    <property type="match status" value="1"/>
</dbReference>